<organism evidence="4 5">
    <name type="scientific">Lentinus tigrinus ALCF2SS1-6</name>
    <dbReference type="NCBI Taxonomy" id="1328759"/>
    <lineage>
        <taxon>Eukaryota</taxon>
        <taxon>Fungi</taxon>
        <taxon>Dikarya</taxon>
        <taxon>Basidiomycota</taxon>
        <taxon>Agaricomycotina</taxon>
        <taxon>Agaricomycetes</taxon>
        <taxon>Polyporales</taxon>
        <taxon>Polyporaceae</taxon>
        <taxon>Lentinus</taxon>
    </lineage>
</organism>
<dbReference type="OrthoDB" id="6604875at2759"/>
<feature type="region of interest" description="Disordered" evidence="1">
    <location>
        <begin position="1"/>
        <end position="20"/>
    </location>
</feature>
<keyword evidence="2" id="KW-0472">Membrane</keyword>
<gene>
    <name evidence="4" type="ORF">L227DRAFT_194063</name>
</gene>
<dbReference type="Pfam" id="PF15055">
    <property type="entry name" value="DMAC1_Dmo2"/>
    <property type="match status" value="1"/>
</dbReference>
<keyword evidence="2" id="KW-1133">Transmembrane helix</keyword>
<feature type="compositionally biased region" description="Basic and acidic residues" evidence="1">
    <location>
        <begin position="1"/>
        <end position="15"/>
    </location>
</feature>
<feature type="transmembrane region" description="Helical" evidence="2">
    <location>
        <begin position="59"/>
        <end position="76"/>
    </location>
</feature>
<dbReference type="Proteomes" id="UP000313359">
    <property type="component" value="Unassembled WGS sequence"/>
</dbReference>
<dbReference type="AlphaFoldDB" id="A0A5C2S498"/>
<dbReference type="InterPro" id="IPR028036">
    <property type="entry name" value="DMAC1-like_dom"/>
</dbReference>
<feature type="domain" description="Distal membrane-arm assembly complex protein 1-like" evidence="3">
    <location>
        <begin position="23"/>
        <end position="68"/>
    </location>
</feature>
<accession>A0A5C2S498</accession>
<sequence>MSSSPEERAPNREQNELSTTPQDCLACRVIGTTALGGVGVYALNMSRAHAPGSVVGKRIMAGVGVGFLIASVLRWNK</sequence>
<keyword evidence="5" id="KW-1185">Reference proteome</keyword>
<evidence type="ECO:0000259" key="3">
    <source>
        <dbReference type="Pfam" id="PF15055"/>
    </source>
</evidence>
<evidence type="ECO:0000313" key="4">
    <source>
        <dbReference type="EMBL" id="RPD58340.1"/>
    </source>
</evidence>
<evidence type="ECO:0000313" key="5">
    <source>
        <dbReference type="Proteomes" id="UP000313359"/>
    </source>
</evidence>
<name>A0A5C2S498_9APHY</name>
<keyword evidence="2" id="KW-0812">Transmembrane</keyword>
<reference evidence="4" key="1">
    <citation type="journal article" date="2018" name="Genome Biol. Evol.">
        <title>Genomics and development of Lentinus tigrinus, a white-rot wood-decaying mushroom with dimorphic fruiting bodies.</title>
        <authorList>
            <person name="Wu B."/>
            <person name="Xu Z."/>
            <person name="Knudson A."/>
            <person name="Carlson A."/>
            <person name="Chen N."/>
            <person name="Kovaka S."/>
            <person name="LaButti K."/>
            <person name="Lipzen A."/>
            <person name="Pennachio C."/>
            <person name="Riley R."/>
            <person name="Schakwitz W."/>
            <person name="Umezawa K."/>
            <person name="Ohm R.A."/>
            <person name="Grigoriev I.V."/>
            <person name="Nagy L.G."/>
            <person name="Gibbons J."/>
            <person name="Hibbett D."/>
        </authorList>
    </citation>
    <scope>NUCLEOTIDE SEQUENCE [LARGE SCALE GENOMIC DNA]</scope>
    <source>
        <strain evidence="4">ALCF2SS1-6</strain>
    </source>
</reference>
<evidence type="ECO:0000256" key="2">
    <source>
        <dbReference type="SAM" id="Phobius"/>
    </source>
</evidence>
<dbReference type="EMBL" id="ML122276">
    <property type="protein sequence ID" value="RPD58340.1"/>
    <property type="molecule type" value="Genomic_DNA"/>
</dbReference>
<proteinExistence type="predicted"/>
<protein>
    <recommendedName>
        <fullName evidence="3">Distal membrane-arm assembly complex protein 1-like domain-containing protein</fullName>
    </recommendedName>
</protein>
<evidence type="ECO:0000256" key="1">
    <source>
        <dbReference type="SAM" id="MobiDB-lite"/>
    </source>
</evidence>